<sequence>MPRWDHKFLIIVVDHLNTKLLHDVQCNVDVRLRNQLTDDLDGHFALRQRCRHKKGGQKLTRDRTIDSHRSCL</sequence>
<reference evidence="1 2" key="1">
    <citation type="submission" date="2015-07" db="EMBL/GenBank/DDBJ databases">
        <authorList>
            <consortium name="Pathogen Informatics"/>
        </authorList>
    </citation>
    <scope>NUCLEOTIDE SEQUENCE [LARGE SCALE GENOMIC DNA]</scope>
    <source>
        <strain evidence="1 2">A316</strain>
    </source>
</reference>
<dbReference type="Proteomes" id="UP000041770">
    <property type="component" value="Unassembled WGS sequence"/>
</dbReference>
<evidence type="ECO:0000313" key="1">
    <source>
        <dbReference type="EMBL" id="CSC17040.1"/>
    </source>
</evidence>
<name>A0A655YE45_VIBCL</name>
<protein>
    <submittedName>
        <fullName evidence="1">Uncharacterized protein</fullName>
    </submittedName>
</protein>
<organism evidence="1 2">
    <name type="scientific">Vibrio cholerae</name>
    <dbReference type="NCBI Taxonomy" id="666"/>
    <lineage>
        <taxon>Bacteria</taxon>
        <taxon>Pseudomonadati</taxon>
        <taxon>Pseudomonadota</taxon>
        <taxon>Gammaproteobacteria</taxon>
        <taxon>Vibrionales</taxon>
        <taxon>Vibrionaceae</taxon>
        <taxon>Vibrio</taxon>
    </lineage>
</organism>
<evidence type="ECO:0000313" key="2">
    <source>
        <dbReference type="Proteomes" id="UP000041770"/>
    </source>
</evidence>
<proteinExistence type="predicted"/>
<dbReference type="EMBL" id="CWQY01000003">
    <property type="protein sequence ID" value="CSC17040.1"/>
    <property type="molecule type" value="Genomic_DNA"/>
</dbReference>
<dbReference type="AlphaFoldDB" id="A0A655YE45"/>
<accession>A0A655YE45</accession>
<gene>
    <name evidence="1" type="ORF">ERS013200_00748</name>
</gene>